<evidence type="ECO:0000256" key="2">
    <source>
        <dbReference type="ARBA" id="ARBA00005998"/>
    </source>
</evidence>
<dbReference type="PANTHER" id="PTHR10270">
    <property type="entry name" value="SOX TRANSCRIPTION FACTOR"/>
    <property type="match status" value="1"/>
</dbReference>
<dbReference type="SUPFAM" id="SSF47095">
    <property type="entry name" value="HMG-box"/>
    <property type="match status" value="1"/>
</dbReference>
<dbReference type="AlphaFoldDB" id="A0A8J4WS47"/>
<dbReference type="GO" id="GO:0030154">
    <property type="term" value="P:cell differentiation"/>
    <property type="evidence" value="ECO:0007669"/>
    <property type="project" value="UniProtKB-KW"/>
</dbReference>
<evidence type="ECO:0000256" key="7">
    <source>
        <dbReference type="ARBA" id="ARBA00023125"/>
    </source>
</evidence>
<dbReference type="CDD" id="cd22028">
    <property type="entry name" value="HMG-box_SoxA_SoxB_SoxG"/>
    <property type="match status" value="1"/>
</dbReference>
<keyword evidence="5" id="KW-0112">Calmodulin-binding</keyword>
<sequence>MLTSEMTAHENPINATAFIGTIEPGRRLKESVLPYYKTDPCSVTAIATEQGAPLINGKREHCQSPISSNEPGDYMGSRFHSRLGYNPLHPSDTFMDSSNPNDPYNYAHPWLTKSSDVLPPNEFTYSASDLNFMMSSAFSSANNPDRYTGPVCGYDLRSGISPTRLNKDSLDSATTSTLNPRLHDASQMNTDRSRDQDGMDHQQTHYATFAPLDCQANDTVMESSIRSSKSKVSGREIDRSDTKVLHTTRSDRTPGLYSDQINIQQIKSEKCDEKNDEETDNEDEELEYLDEADSDEESGSHVQTSVTSVDRLEERMRTDESGLLDAMSYERQTRGYELKRALADDTLFQRQVSYGSIASMENKESILESELHSGSTIGEQSSAHCGQTIKTNREIIGRGTEHSGTPGSKKEDRVKRPMNAFMVWSRGQRRRMAQENPKMHNSEISKRLGSMWKSLCESEKKPFIDEAKRLRANHMAQYPDYKYRPRRKHKPIEKPKKSVSAINTVMGGYLSGPGSVSNIVGRPSVRLSHAARNMSNLFDVLGSHSPHSNHFSQHLHKHEHHHHLHGLFNSPNQASAAYNGQPPSYLPPHLTNENSSFSAPNVNFHSPSLSQTNEPSTTYLNQNLTPYYLPGHQPVNDDEVGLKSSRLTFEHSALDYHATYHSHAIYSNRPPPASGEANLYRDNSEFNSRLGLEAHIQQSRPVLSSSGENPLTRIGLPLATHSESNINRNTNSDTSVHSGSFSAVAAAALAAAAVSEGKLDHNTRHSPTTSALMQHLAPPPWSLLYSNGTVNGGASSSSQMTERSTSDRPPTIRSNQTGGSSVDSPPSFSAGRRSGSSTPIHTTVGHSANSSNAAAAMMAAVAAANYAASQLAYYGVGSNNDTNTDGRAVGTYGMSGFPTSLSESSSWFNSEPNSSVTRTSSWSMLQKPNPSQVNEKLAAHLHASCVSGESQNPYAAYLQLENHAQFPNNSNPLATPFSSTHPSRQLWTDRYEQLSPTDDTITPFPLTSGFAMQQLAHKVYTGRPLCFDQVGSLRDSDNST</sequence>
<dbReference type="InterPro" id="IPR050140">
    <property type="entry name" value="SRY-related_HMG-box_TF-like"/>
</dbReference>
<comment type="caution">
    <text evidence="16">The sequence shown here is derived from an EMBL/GenBank/DDBJ whole genome shotgun (WGS) entry which is preliminary data.</text>
</comment>
<keyword evidence="4" id="KW-0221">Differentiation</keyword>
<dbReference type="PROSITE" id="PS50118">
    <property type="entry name" value="HMG_BOX_2"/>
    <property type="match status" value="1"/>
</dbReference>
<feature type="domain" description="HMG box" evidence="15">
    <location>
        <begin position="414"/>
        <end position="482"/>
    </location>
</feature>
<evidence type="ECO:0000256" key="10">
    <source>
        <dbReference type="ARBA" id="ARBA00023242"/>
    </source>
</evidence>
<dbReference type="GO" id="GO:0007548">
    <property type="term" value="P:sex differentiation"/>
    <property type="evidence" value="ECO:0007669"/>
    <property type="project" value="UniProtKB-KW"/>
</dbReference>
<feature type="compositionally biased region" description="Polar residues" evidence="14">
    <location>
        <begin position="812"/>
        <end position="827"/>
    </location>
</feature>
<keyword evidence="7 13" id="KW-0238">DNA-binding</keyword>
<evidence type="ECO:0000256" key="6">
    <source>
        <dbReference type="ARBA" id="ARBA00022928"/>
    </source>
</evidence>
<dbReference type="GO" id="GO:0001228">
    <property type="term" value="F:DNA-binding transcription activator activity, RNA polymerase II-specific"/>
    <property type="evidence" value="ECO:0007669"/>
    <property type="project" value="TreeGrafter"/>
</dbReference>
<keyword evidence="17" id="KW-1185">Reference proteome</keyword>
<evidence type="ECO:0000256" key="9">
    <source>
        <dbReference type="ARBA" id="ARBA00023163"/>
    </source>
</evidence>
<dbReference type="Pfam" id="PF00505">
    <property type="entry name" value="HMG_box"/>
    <property type="match status" value="1"/>
</dbReference>
<evidence type="ECO:0000313" key="16">
    <source>
        <dbReference type="EMBL" id="KAF5402220.1"/>
    </source>
</evidence>
<dbReference type="SMART" id="SM00398">
    <property type="entry name" value="HMG"/>
    <property type="match status" value="1"/>
</dbReference>
<dbReference type="EMBL" id="LUCH01001947">
    <property type="protein sequence ID" value="KAF5402220.1"/>
    <property type="molecule type" value="Genomic_DNA"/>
</dbReference>
<evidence type="ECO:0000256" key="5">
    <source>
        <dbReference type="ARBA" id="ARBA00022860"/>
    </source>
</evidence>
<evidence type="ECO:0000256" key="11">
    <source>
        <dbReference type="ARBA" id="ARBA00032498"/>
    </source>
</evidence>
<dbReference type="PANTHER" id="PTHR10270:SF161">
    <property type="entry name" value="SEX-DETERMINING REGION Y PROTEIN"/>
    <property type="match status" value="1"/>
</dbReference>
<reference evidence="16" key="1">
    <citation type="submission" date="2019-05" db="EMBL/GenBank/DDBJ databases">
        <title>Annotation for the trematode Paragonimus heterotremus.</title>
        <authorList>
            <person name="Choi Y.-J."/>
        </authorList>
    </citation>
    <scope>NUCLEOTIDE SEQUENCE</scope>
    <source>
        <strain evidence="16">LC</strain>
    </source>
</reference>
<organism evidence="16 17">
    <name type="scientific">Paragonimus heterotremus</name>
    <dbReference type="NCBI Taxonomy" id="100268"/>
    <lineage>
        <taxon>Eukaryota</taxon>
        <taxon>Metazoa</taxon>
        <taxon>Spiralia</taxon>
        <taxon>Lophotrochozoa</taxon>
        <taxon>Platyhelminthes</taxon>
        <taxon>Trematoda</taxon>
        <taxon>Digenea</taxon>
        <taxon>Plagiorchiida</taxon>
        <taxon>Troglotremata</taxon>
        <taxon>Troglotrematidae</taxon>
        <taxon>Paragonimus</taxon>
    </lineage>
</organism>
<dbReference type="InterPro" id="IPR036910">
    <property type="entry name" value="HMG_box_dom_sf"/>
</dbReference>
<dbReference type="GO" id="GO:0000978">
    <property type="term" value="F:RNA polymerase II cis-regulatory region sequence-specific DNA binding"/>
    <property type="evidence" value="ECO:0007669"/>
    <property type="project" value="TreeGrafter"/>
</dbReference>
<evidence type="ECO:0000259" key="15">
    <source>
        <dbReference type="PROSITE" id="PS50118"/>
    </source>
</evidence>
<feature type="compositionally biased region" description="Basic and acidic residues" evidence="14">
    <location>
        <begin position="191"/>
        <end position="201"/>
    </location>
</feature>
<gene>
    <name evidence="16" type="ORF">PHET_04490</name>
</gene>
<dbReference type="Proteomes" id="UP000748531">
    <property type="component" value="Unassembled WGS sequence"/>
</dbReference>
<dbReference type="OrthoDB" id="6247875at2759"/>
<feature type="DNA-binding region" description="HMG box" evidence="13">
    <location>
        <begin position="414"/>
        <end position="482"/>
    </location>
</feature>
<keyword evidence="10 13" id="KW-0539">Nucleus</keyword>
<keyword evidence="6" id="KW-0726">Sexual differentiation</keyword>
<evidence type="ECO:0000256" key="4">
    <source>
        <dbReference type="ARBA" id="ARBA00022782"/>
    </source>
</evidence>
<dbReference type="GO" id="GO:0005516">
    <property type="term" value="F:calmodulin binding"/>
    <property type="evidence" value="ECO:0007669"/>
    <property type="project" value="UniProtKB-KW"/>
</dbReference>
<comment type="similarity">
    <text evidence="2">Belongs to the SRY family.</text>
</comment>
<accession>A0A8J4WS47</accession>
<feature type="compositionally biased region" description="Basic and acidic residues" evidence="14">
    <location>
        <begin position="233"/>
        <end position="252"/>
    </location>
</feature>
<feature type="region of interest" description="Disordered" evidence="14">
    <location>
        <begin position="222"/>
        <end position="255"/>
    </location>
</feature>
<evidence type="ECO:0000256" key="12">
    <source>
        <dbReference type="ARBA" id="ARBA00045821"/>
    </source>
</evidence>
<evidence type="ECO:0000256" key="1">
    <source>
        <dbReference type="ARBA" id="ARBA00004324"/>
    </source>
</evidence>
<feature type="region of interest" description="Disordered" evidence="14">
    <location>
        <begin position="269"/>
        <end position="311"/>
    </location>
</feature>
<feature type="region of interest" description="Disordered" evidence="14">
    <location>
        <begin position="787"/>
        <end position="845"/>
    </location>
</feature>
<proteinExistence type="inferred from homology"/>
<evidence type="ECO:0000256" key="13">
    <source>
        <dbReference type="PROSITE-ProRule" id="PRU00267"/>
    </source>
</evidence>
<feature type="compositionally biased region" description="Acidic residues" evidence="14">
    <location>
        <begin position="274"/>
        <end position="297"/>
    </location>
</feature>
<dbReference type="InterPro" id="IPR009071">
    <property type="entry name" value="HMG_box_dom"/>
</dbReference>
<dbReference type="GO" id="GO:0016607">
    <property type="term" value="C:nuclear speck"/>
    <property type="evidence" value="ECO:0007669"/>
    <property type="project" value="UniProtKB-SubCell"/>
</dbReference>
<comment type="subcellular location">
    <subcellularLocation>
        <location evidence="1">Nucleus speckle</location>
    </subcellularLocation>
</comment>
<evidence type="ECO:0000313" key="17">
    <source>
        <dbReference type="Proteomes" id="UP000748531"/>
    </source>
</evidence>
<evidence type="ECO:0000256" key="3">
    <source>
        <dbReference type="ARBA" id="ARBA00019052"/>
    </source>
</evidence>
<dbReference type="Gene3D" id="1.10.30.10">
    <property type="entry name" value="High mobility group box domain"/>
    <property type="match status" value="1"/>
</dbReference>
<name>A0A8J4WS47_9TREM</name>
<feature type="compositionally biased region" description="Polar residues" evidence="14">
    <location>
        <begin position="834"/>
        <end position="845"/>
    </location>
</feature>
<dbReference type="FunFam" id="1.10.30.10:FF:000002">
    <property type="entry name" value="transcription factor Sox-2"/>
    <property type="match status" value="1"/>
</dbReference>
<evidence type="ECO:0000256" key="14">
    <source>
        <dbReference type="SAM" id="MobiDB-lite"/>
    </source>
</evidence>
<comment type="function">
    <text evidence="12">Transcriptional regulator that controls a genetic switch in male development. It is necessary and sufficient for initiating male sex determination by directing the development of supporting cell precursors (pre-Sertoli cells) as Sertoli rather than granulosa cells. Involved in different aspects of gene regulation including promoter activation or repression. Binds to the DNA consensus sequence 5'-[AT]AACAA[AT]-3'. SRY HMG box recognizes DNA by partial intercalation in the minor groove and promotes DNA bending. Also involved in pre-mRNA splicing. In male adult brain involved in the maintenance of motor functions of dopaminergic neurons.</text>
</comment>
<feature type="region of interest" description="Disordered" evidence="14">
    <location>
        <begin position="163"/>
        <end position="201"/>
    </location>
</feature>
<protein>
    <recommendedName>
        <fullName evidence="3">Sex-determining region Y protein</fullName>
    </recommendedName>
    <alternativeName>
        <fullName evidence="11">Testis-determining factor</fullName>
    </alternativeName>
</protein>
<keyword evidence="8" id="KW-0010">Activator</keyword>
<evidence type="ECO:0000256" key="8">
    <source>
        <dbReference type="ARBA" id="ARBA00023159"/>
    </source>
</evidence>
<keyword evidence="9" id="KW-0804">Transcription</keyword>